<evidence type="ECO:0000313" key="8">
    <source>
        <dbReference type="Proteomes" id="UP000033869"/>
    </source>
</evidence>
<dbReference type="Pfam" id="PF00707">
    <property type="entry name" value="IF3_C"/>
    <property type="match status" value="1"/>
</dbReference>
<dbReference type="PANTHER" id="PTHR10938">
    <property type="entry name" value="TRANSLATION INITIATION FACTOR IF-3"/>
    <property type="match status" value="1"/>
</dbReference>
<evidence type="ECO:0000256" key="1">
    <source>
        <dbReference type="ARBA" id="ARBA00005439"/>
    </source>
</evidence>
<dbReference type="GO" id="GO:0005829">
    <property type="term" value="C:cytosol"/>
    <property type="evidence" value="ECO:0007669"/>
    <property type="project" value="TreeGrafter"/>
</dbReference>
<name>A0A0G0W8D2_UNCC2</name>
<reference evidence="7 8" key="1">
    <citation type="journal article" date="2015" name="Nature">
        <title>rRNA introns, odd ribosomes, and small enigmatic genomes across a large radiation of phyla.</title>
        <authorList>
            <person name="Brown C.T."/>
            <person name="Hug L.A."/>
            <person name="Thomas B.C."/>
            <person name="Sharon I."/>
            <person name="Castelle C.J."/>
            <person name="Singh A."/>
            <person name="Wilkins M.J."/>
            <person name="Williams K.H."/>
            <person name="Banfield J.F."/>
        </authorList>
    </citation>
    <scope>NUCLEOTIDE SEQUENCE [LARGE SCALE GENOMIC DNA]</scope>
</reference>
<dbReference type="GO" id="GO:0003743">
    <property type="term" value="F:translation initiation factor activity"/>
    <property type="evidence" value="ECO:0007669"/>
    <property type="project" value="UniProtKB-UniRule"/>
</dbReference>
<dbReference type="InterPro" id="IPR019815">
    <property type="entry name" value="Translation_initiation_fac_3_C"/>
</dbReference>
<dbReference type="SUPFAM" id="SSF54364">
    <property type="entry name" value="Translation initiation factor IF3, N-terminal domain"/>
    <property type="match status" value="1"/>
</dbReference>
<gene>
    <name evidence="7" type="ORF">UU65_C0002G0018</name>
</gene>
<accession>A0A0G0W8D2</accession>
<dbReference type="SUPFAM" id="SSF55200">
    <property type="entry name" value="Translation initiation factor IF3, C-terminal domain"/>
    <property type="match status" value="1"/>
</dbReference>
<protein>
    <recommendedName>
        <fullName evidence="4">Translation initiation factor IF-3</fullName>
    </recommendedName>
</protein>
<evidence type="ECO:0000313" key="7">
    <source>
        <dbReference type="EMBL" id="KKS09240.1"/>
    </source>
</evidence>
<keyword evidence="3" id="KW-0648">Protein biosynthesis</keyword>
<dbReference type="FunFam" id="3.30.110.10:FF:000001">
    <property type="entry name" value="Translation initiation factor IF-3"/>
    <property type="match status" value="1"/>
</dbReference>
<dbReference type="InterPro" id="IPR001288">
    <property type="entry name" value="Translation_initiation_fac_3"/>
</dbReference>
<proteinExistence type="inferred from homology"/>
<evidence type="ECO:0000256" key="4">
    <source>
        <dbReference type="NCBIfam" id="TIGR00168"/>
    </source>
</evidence>
<comment type="similarity">
    <text evidence="1">Belongs to the IF-3 family.</text>
</comment>
<dbReference type="AlphaFoldDB" id="A0A0G0W8D2"/>
<evidence type="ECO:0000256" key="3">
    <source>
        <dbReference type="ARBA" id="ARBA00022917"/>
    </source>
</evidence>
<dbReference type="Gene3D" id="3.10.20.80">
    <property type="entry name" value="Translation initiation factor 3 (IF-3), N-terminal domain"/>
    <property type="match status" value="1"/>
</dbReference>
<dbReference type="InterPro" id="IPR036788">
    <property type="entry name" value="T_IF-3_C_sf"/>
</dbReference>
<keyword evidence="2 7" id="KW-0396">Initiation factor</keyword>
<evidence type="ECO:0000256" key="2">
    <source>
        <dbReference type="ARBA" id="ARBA00022540"/>
    </source>
</evidence>
<feature type="domain" description="Translation initiation factor 3 C-terminal" evidence="5">
    <location>
        <begin position="68"/>
        <end position="153"/>
    </location>
</feature>
<dbReference type="GO" id="GO:0032790">
    <property type="term" value="P:ribosome disassembly"/>
    <property type="evidence" value="ECO:0007669"/>
    <property type="project" value="TreeGrafter"/>
</dbReference>
<dbReference type="Gene3D" id="3.30.110.10">
    <property type="entry name" value="Translation initiation factor 3 (IF-3), C-terminal domain"/>
    <property type="match status" value="1"/>
</dbReference>
<dbReference type="EMBL" id="LCBL01000002">
    <property type="protein sequence ID" value="KKS09240.1"/>
    <property type="molecule type" value="Genomic_DNA"/>
</dbReference>
<dbReference type="GO" id="GO:0043022">
    <property type="term" value="F:ribosome binding"/>
    <property type="evidence" value="ECO:0007669"/>
    <property type="project" value="TreeGrafter"/>
</dbReference>
<comment type="caution">
    <text evidence="7">The sequence shown here is derived from an EMBL/GenBank/DDBJ whole genome shotgun (WGS) entry which is preliminary data.</text>
</comment>
<dbReference type="Pfam" id="PF05198">
    <property type="entry name" value="IF3_N"/>
    <property type="match status" value="1"/>
</dbReference>
<dbReference type="Proteomes" id="UP000033869">
    <property type="component" value="Unassembled WGS sequence"/>
</dbReference>
<dbReference type="InterPro" id="IPR036787">
    <property type="entry name" value="T_IF-3_N_sf"/>
</dbReference>
<evidence type="ECO:0000259" key="5">
    <source>
        <dbReference type="Pfam" id="PF00707"/>
    </source>
</evidence>
<feature type="domain" description="Translation initiation factor 3 N-terminal" evidence="6">
    <location>
        <begin position="2"/>
        <end position="60"/>
    </location>
</feature>
<dbReference type="InterPro" id="IPR019814">
    <property type="entry name" value="Translation_initiation_fac_3_N"/>
</dbReference>
<dbReference type="GO" id="GO:0016020">
    <property type="term" value="C:membrane"/>
    <property type="evidence" value="ECO:0007669"/>
    <property type="project" value="TreeGrafter"/>
</dbReference>
<organism evidence="7 8">
    <name type="scientific">candidate division CPR2 bacterium GW2011_GWC1_41_48</name>
    <dbReference type="NCBI Taxonomy" id="1618344"/>
    <lineage>
        <taxon>Bacteria</taxon>
        <taxon>Bacteria division CPR2</taxon>
    </lineage>
</organism>
<evidence type="ECO:0000259" key="6">
    <source>
        <dbReference type="Pfam" id="PF05198"/>
    </source>
</evidence>
<sequence>MRLIDETGTQIGVVQTREALKIAEEREYDLVEVSPTAKPPVAKLVDWDKYRYELKKQEEKQKKKQKTTEVKTIRLRLKIGEHDLVTKANHAYKFLEKGNKVKVSLMFRGREVVHKELGKNVVDKFFDKVKEVGDKESEPTFAGRELIMILTPKK</sequence>
<dbReference type="PATRIC" id="fig|1618344.3.peg.345"/>
<dbReference type="PANTHER" id="PTHR10938:SF0">
    <property type="entry name" value="TRANSLATION INITIATION FACTOR IF-3, MITOCHONDRIAL"/>
    <property type="match status" value="1"/>
</dbReference>
<dbReference type="NCBIfam" id="TIGR00168">
    <property type="entry name" value="infC"/>
    <property type="match status" value="1"/>
</dbReference>